<comment type="subcellular location">
    <subcellularLocation>
        <location evidence="1">Cell membrane</location>
        <topology evidence="1">Multi-pass membrane protein</topology>
    </subcellularLocation>
</comment>
<gene>
    <name evidence="9" type="ORF">M3P21_17260</name>
</gene>
<protein>
    <recommendedName>
        <fullName evidence="11">Glycosyltransferase RgtA/B/C/D-like domain-containing protein</fullName>
    </recommendedName>
</protein>
<keyword evidence="3" id="KW-0328">Glycosyltransferase</keyword>
<keyword evidence="5 8" id="KW-0812">Transmembrane</keyword>
<evidence type="ECO:0000256" key="1">
    <source>
        <dbReference type="ARBA" id="ARBA00004651"/>
    </source>
</evidence>
<feature type="transmembrane region" description="Helical" evidence="8">
    <location>
        <begin position="92"/>
        <end position="110"/>
    </location>
</feature>
<keyword evidence="2" id="KW-1003">Cell membrane</keyword>
<feature type="transmembrane region" description="Helical" evidence="8">
    <location>
        <begin position="312"/>
        <end position="334"/>
    </location>
</feature>
<feature type="transmembrane region" description="Helical" evidence="8">
    <location>
        <begin position="354"/>
        <end position="374"/>
    </location>
</feature>
<dbReference type="PANTHER" id="PTHR33908:SF11">
    <property type="entry name" value="MEMBRANE PROTEIN"/>
    <property type="match status" value="1"/>
</dbReference>
<dbReference type="PANTHER" id="PTHR33908">
    <property type="entry name" value="MANNOSYLTRANSFERASE YKCB-RELATED"/>
    <property type="match status" value="1"/>
</dbReference>
<evidence type="ECO:0000256" key="2">
    <source>
        <dbReference type="ARBA" id="ARBA00022475"/>
    </source>
</evidence>
<evidence type="ECO:0000256" key="6">
    <source>
        <dbReference type="ARBA" id="ARBA00022989"/>
    </source>
</evidence>
<keyword evidence="7 8" id="KW-0472">Membrane</keyword>
<keyword evidence="4" id="KW-0808">Transferase</keyword>
<evidence type="ECO:0000256" key="5">
    <source>
        <dbReference type="ARBA" id="ARBA00022692"/>
    </source>
</evidence>
<feature type="transmembrane region" description="Helical" evidence="8">
    <location>
        <begin position="216"/>
        <end position="239"/>
    </location>
</feature>
<dbReference type="EMBL" id="JAMFMB010000025">
    <property type="protein sequence ID" value="MCL6285280.1"/>
    <property type="molecule type" value="Genomic_DNA"/>
</dbReference>
<name>A0ABT0Q5X8_9RHOB</name>
<feature type="transmembrane region" description="Helical" evidence="8">
    <location>
        <begin position="287"/>
        <end position="305"/>
    </location>
</feature>
<reference evidence="9" key="1">
    <citation type="submission" date="2022-05" db="EMBL/GenBank/DDBJ databases">
        <authorList>
            <person name="Park J.-S."/>
        </authorList>
    </citation>
    <scope>NUCLEOTIDE SEQUENCE</scope>
    <source>
        <strain evidence="9">2012CJ41-6</strain>
    </source>
</reference>
<feature type="transmembrane region" description="Helical" evidence="8">
    <location>
        <begin position="165"/>
        <end position="183"/>
    </location>
</feature>
<keyword evidence="6 8" id="KW-1133">Transmembrane helix</keyword>
<evidence type="ECO:0000313" key="10">
    <source>
        <dbReference type="Proteomes" id="UP001203880"/>
    </source>
</evidence>
<feature type="transmembrane region" description="Helical" evidence="8">
    <location>
        <begin position="116"/>
        <end position="134"/>
    </location>
</feature>
<accession>A0ABT0Q5X8</accession>
<evidence type="ECO:0000256" key="8">
    <source>
        <dbReference type="SAM" id="Phobius"/>
    </source>
</evidence>
<evidence type="ECO:0000313" key="9">
    <source>
        <dbReference type="EMBL" id="MCL6285280.1"/>
    </source>
</evidence>
<evidence type="ECO:0000256" key="7">
    <source>
        <dbReference type="ARBA" id="ARBA00023136"/>
    </source>
</evidence>
<proteinExistence type="predicted"/>
<evidence type="ECO:0000256" key="3">
    <source>
        <dbReference type="ARBA" id="ARBA00022676"/>
    </source>
</evidence>
<feature type="transmembrane region" description="Helical" evidence="8">
    <location>
        <begin position="141"/>
        <end position="159"/>
    </location>
</feature>
<feature type="transmembrane region" description="Helical" evidence="8">
    <location>
        <begin position="190"/>
        <end position="210"/>
    </location>
</feature>
<evidence type="ECO:0000256" key="4">
    <source>
        <dbReference type="ARBA" id="ARBA00022679"/>
    </source>
</evidence>
<sequence>MKTGIGHDFLTRRGELKIGLIVFVLAIVTRLSQLDAGPNYDELYHLLAARSWIDTGTFAIADGEYTRTPIYTMLTAHVLDLTGSREISAARLPNVFFGALLILLAVLWTYRNAGKTAAIVISLLLLFWPSGMYVSQYVRFYALHGLLFFAGAIATYALFLPDKRFWHRITMATLSAVFFWTALQFQLTTLIGVFCLVAWVIAFIVLPVIWRQPSRLVIIGVLAAAGVSVLLWALSLGILQKYWAHYTFSPWAVDTTFYNRVLRDTYPLFWPITPFLAIAALRNTPRPAGFCLVISIVGLIAHTFSGNHNLRYIYYFSPFMFALWAMGVQAVYPAVRTATRSALRDILGPKASQLLVNGILVFAFVFSIISNMAVTKSMSYALGKTRPPFKPNFDVTEARNRLADARDEGAVIVSHNDLFAIEFLDGLDITFSQNWLPGMQEFDIDPRTGKPLIHKLSSLEKVIGCNKRGVFVFLSRWIPRGGYPDFLKTFSTSDITFRIEHTGQIYLFHWETPPTEMPGAGECSEARPR</sequence>
<dbReference type="Proteomes" id="UP001203880">
    <property type="component" value="Unassembled WGS sequence"/>
</dbReference>
<dbReference type="RefSeq" id="WP_249711907.1">
    <property type="nucleotide sequence ID" value="NZ_JAMFMB010000025.1"/>
</dbReference>
<dbReference type="InterPro" id="IPR050297">
    <property type="entry name" value="LipidA_mod_glycosyltrf_83"/>
</dbReference>
<keyword evidence="10" id="KW-1185">Reference proteome</keyword>
<evidence type="ECO:0008006" key="11">
    <source>
        <dbReference type="Google" id="ProtNLM"/>
    </source>
</evidence>
<organism evidence="9 10">
    <name type="scientific">Ruegeria spongiae</name>
    <dbReference type="NCBI Taxonomy" id="2942209"/>
    <lineage>
        <taxon>Bacteria</taxon>
        <taxon>Pseudomonadati</taxon>
        <taxon>Pseudomonadota</taxon>
        <taxon>Alphaproteobacteria</taxon>
        <taxon>Rhodobacterales</taxon>
        <taxon>Roseobacteraceae</taxon>
        <taxon>Ruegeria</taxon>
    </lineage>
</organism>
<comment type="caution">
    <text evidence="9">The sequence shown here is derived from an EMBL/GenBank/DDBJ whole genome shotgun (WGS) entry which is preliminary data.</text>
</comment>